<protein>
    <submittedName>
        <fullName evidence="8">GtrA family protein</fullName>
    </submittedName>
</protein>
<name>A0A944M9M4_9GAMM</name>
<feature type="transmembrane region" description="Helical" evidence="6">
    <location>
        <begin position="33"/>
        <end position="49"/>
    </location>
</feature>
<dbReference type="Proteomes" id="UP000770889">
    <property type="component" value="Unassembled WGS sequence"/>
</dbReference>
<gene>
    <name evidence="8" type="ORF">KME65_00115</name>
</gene>
<evidence type="ECO:0000256" key="2">
    <source>
        <dbReference type="ARBA" id="ARBA00009399"/>
    </source>
</evidence>
<keyword evidence="5 6" id="KW-0472">Membrane</keyword>
<feature type="transmembrane region" description="Helical" evidence="6">
    <location>
        <begin position="7"/>
        <end position="27"/>
    </location>
</feature>
<evidence type="ECO:0000256" key="5">
    <source>
        <dbReference type="ARBA" id="ARBA00023136"/>
    </source>
</evidence>
<evidence type="ECO:0000259" key="7">
    <source>
        <dbReference type="Pfam" id="PF04138"/>
    </source>
</evidence>
<evidence type="ECO:0000256" key="4">
    <source>
        <dbReference type="ARBA" id="ARBA00022989"/>
    </source>
</evidence>
<dbReference type="InterPro" id="IPR051401">
    <property type="entry name" value="GtrA_CellWall_Glycosyl"/>
</dbReference>
<comment type="similarity">
    <text evidence="2">Belongs to the GtrA family.</text>
</comment>
<feature type="domain" description="GtrA/DPMS transmembrane" evidence="7">
    <location>
        <begin position="7"/>
        <end position="123"/>
    </location>
</feature>
<evidence type="ECO:0000256" key="1">
    <source>
        <dbReference type="ARBA" id="ARBA00004141"/>
    </source>
</evidence>
<evidence type="ECO:0000256" key="3">
    <source>
        <dbReference type="ARBA" id="ARBA00022692"/>
    </source>
</evidence>
<feature type="transmembrane region" description="Helical" evidence="6">
    <location>
        <begin position="98"/>
        <end position="117"/>
    </location>
</feature>
<proteinExistence type="inferred from homology"/>
<dbReference type="AlphaFoldDB" id="A0A944M9M4"/>
<keyword evidence="3 6" id="KW-0812">Transmembrane</keyword>
<comment type="subcellular location">
    <subcellularLocation>
        <location evidence="1">Membrane</location>
        <topology evidence="1">Multi-pass membrane protein</topology>
    </subcellularLocation>
</comment>
<keyword evidence="4 6" id="KW-1133">Transmembrane helix</keyword>
<organism evidence="8 9">
    <name type="scientific">Candidatus Thiodiazotropha taylori</name>
    <dbReference type="NCBI Taxonomy" id="2792791"/>
    <lineage>
        <taxon>Bacteria</taxon>
        <taxon>Pseudomonadati</taxon>
        <taxon>Pseudomonadota</taxon>
        <taxon>Gammaproteobacteria</taxon>
        <taxon>Chromatiales</taxon>
        <taxon>Sedimenticolaceae</taxon>
        <taxon>Candidatus Thiodiazotropha</taxon>
    </lineage>
</organism>
<accession>A0A944M9M4</accession>
<dbReference type="GO" id="GO:0000271">
    <property type="term" value="P:polysaccharide biosynthetic process"/>
    <property type="evidence" value="ECO:0007669"/>
    <property type="project" value="InterPro"/>
</dbReference>
<dbReference type="GO" id="GO:0005886">
    <property type="term" value="C:plasma membrane"/>
    <property type="evidence" value="ECO:0007669"/>
    <property type="project" value="TreeGrafter"/>
</dbReference>
<dbReference type="PANTHER" id="PTHR38459">
    <property type="entry name" value="PROPHAGE BACTOPRENOL-LINKED GLUCOSE TRANSLOCASE HOMOLOG"/>
    <property type="match status" value="1"/>
</dbReference>
<dbReference type="InterPro" id="IPR007267">
    <property type="entry name" value="GtrA_DPMS_TM"/>
</dbReference>
<dbReference type="PANTHER" id="PTHR38459:SF1">
    <property type="entry name" value="PROPHAGE BACTOPRENOL-LINKED GLUCOSE TRANSLOCASE HOMOLOG"/>
    <property type="match status" value="1"/>
</dbReference>
<dbReference type="EMBL" id="JAHHGM010000001">
    <property type="protein sequence ID" value="MBT2987342.1"/>
    <property type="molecule type" value="Genomic_DNA"/>
</dbReference>
<evidence type="ECO:0000256" key="6">
    <source>
        <dbReference type="SAM" id="Phobius"/>
    </source>
</evidence>
<reference evidence="8 9" key="1">
    <citation type="submission" date="2021-05" db="EMBL/GenBank/DDBJ databases">
        <title>Genetic and Functional Diversity in Clade A Lucinid endosymbionts from the Bahamas.</title>
        <authorList>
            <person name="Giani N.M."/>
            <person name="Engel A.S."/>
            <person name="Campbell B.J."/>
        </authorList>
    </citation>
    <scope>NUCLEOTIDE SEQUENCE [LARGE SCALE GENOMIC DNA]</scope>
    <source>
        <strain evidence="8">LUC16012Gg_MoonRockCtena</strain>
    </source>
</reference>
<dbReference type="Pfam" id="PF04138">
    <property type="entry name" value="GtrA_DPMS_TM"/>
    <property type="match status" value="1"/>
</dbReference>
<evidence type="ECO:0000313" key="9">
    <source>
        <dbReference type="Proteomes" id="UP000770889"/>
    </source>
</evidence>
<comment type="caution">
    <text evidence="8">The sequence shown here is derived from an EMBL/GenBank/DDBJ whole genome shotgun (WGS) entry which is preliminary data.</text>
</comment>
<evidence type="ECO:0000313" key="8">
    <source>
        <dbReference type="EMBL" id="MBT2987342.1"/>
    </source>
</evidence>
<sequence>MKQIGMFAVAGSVGYLVDVTVLLLANLVVGPHLGRLLSFTAAVVATWLINRKHTFSNYRESSLPAEFSRYFTSALGGGVVNLLIYSLLVNLFDLTAMWLPAAVAVGAIAGMLINYMLAKHFVFTYPK</sequence>
<feature type="transmembrane region" description="Helical" evidence="6">
    <location>
        <begin position="70"/>
        <end position="92"/>
    </location>
</feature>